<feature type="transmembrane region" description="Helical" evidence="1">
    <location>
        <begin position="177"/>
        <end position="201"/>
    </location>
</feature>
<feature type="transmembrane region" description="Helical" evidence="1">
    <location>
        <begin position="213"/>
        <end position="231"/>
    </location>
</feature>
<reference evidence="2 3" key="1">
    <citation type="submission" date="2016-01" db="EMBL/GenBank/DDBJ databases">
        <title>High potential of lignocellulose degradation of a new Verrucomicrobia species.</title>
        <authorList>
            <person name="Wang Y."/>
            <person name="Shi Y."/>
            <person name="Qiu Z."/>
            <person name="Liu S."/>
            <person name="Yang H."/>
        </authorList>
    </citation>
    <scope>NUCLEOTIDE SEQUENCE [LARGE SCALE GENOMIC DNA]</scope>
    <source>
        <strain evidence="2 3">TSB47</strain>
    </source>
</reference>
<feature type="transmembrane region" description="Helical" evidence="1">
    <location>
        <begin position="127"/>
        <end position="156"/>
    </location>
</feature>
<comment type="caution">
    <text evidence="2">The sequence shown here is derived from an EMBL/GenBank/DDBJ whole genome shotgun (WGS) entry which is preliminary data.</text>
</comment>
<accession>A0A178INF5</accession>
<dbReference type="PANTHER" id="PTHR36833:SF1">
    <property type="entry name" value="INTEGRAL MEMBRANE TRANSPORT PROTEIN"/>
    <property type="match status" value="1"/>
</dbReference>
<dbReference type="PANTHER" id="PTHR36833">
    <property type="entry name" value="SLR0610 PROTEIN-RELATED"/>
    <property type="match status" value="1"/>
</dbReference>
<dbReference type="STRING" id="1184151.AW736_04365"/>
<evidence type="ECO:0008006" key="4">
    <source>
        <dbReference type="Google" id="ProtNLM"/>
    </source>
</evidence>
<feature type="transmembrane region" description="Helical" evidence="1">
    <location>
        <begin position="41"/>
        <end position="63"/>
    </location>
</feature>
<keyword evidence="3" id="KW-1185">Reference proteome</keyword>
<proteinExistence type="predicted"/>
<name>A0A178INF5_9BACT</name>
<feature type="transmembrane region" description="Helical" evidence="1">
    <location>
        <begin position="7"/>
        <end position="29"/>
    </location>
</feature>
<dbReference type="Proteomes" id="UP000078486">
    <property type="component" value="Unassembled WGS sequence"/>
</dbReference>
<keyword evidence="1" id="KW-1133">Transmembrane helix</keyword>
<organism evidence="2 3">
    <name type="scientific">Termitidicoccus mucosus</name>
    <dbReference type="NCBI Taxonomy" id="1184151"/>
    <lineage>
        <taxon>Bacteria</taxon>
        <taxon>Pseudomonadati</taxon>
        <taxon>Verrucomicrobiota</taxon>
        <taxon>Opitutia</taxon>
        <taxon>Opitutales</taxon>
        <taxon>Opitutaceae</taxon>
        <taxon>Termitidicoccus</taxon>
    </lineage>
</organism>
<keyword evidence="1" id="KW-0472">Membrane</keyword>
<dbReference type="InterPro" id="IPR010390">
    <property type="entry name" value="ABC-2_transporter-like"/>
</dbReference>
<evidence type="ECO:0000313" key="3">
    <source>
        <dbReference type="Proteomes" id="UP000078486"/>
    </source>
</evidence>
<sequence length="243" mass="27080">MMFRMDFLMWTLVELFWMGVNVAMVAVIYRHTDSIGGWSQYEMLLLIGTSMIIQRLMMGFFWSNIFEFGRNIRTGHFDFFLAQPGNVLFMVSTRKLDLDSLANVVVAIAVVIYSAGKLGLHPGVLDIAAYILLLACGLAVNYSLIVLAVSLTFWVIKTEGIEGSYFSLTEFSRLPREVFRGLANVIFVYALPVVIVTNIPARALLGGIRLADAAWLVAVSAAWFGLAVFVFHRGLRRYASASS</sequence>
<gene>
    <name evidence="2" type="ORF">AW736_04365</name>
</gene>
<feature type="transmembrane region" description="Helical" evidence="1">
    <location>
        <begin position="98"/>
        <end position="115"/>
    </location>
</feature>
<dbReference type="AlphaFoldDB" id="A0A178INF5"/>
<evidence type="ECO:0000313" key="2">
    <source>
        <dbReference type="EMBL" id="OAM91221.1"/>
    </source>
</evidence>
<evidence type="ECO:0000256" key="1">
    <source>
        <dbReference type="SAM" id="Phobius"/>
    </source>
</evidence>
<protein>
    <recommendedName>
        <fullName evidence="4">ABC transporter permease</fullName>
    </recommendedName>
</protein>
<keyword evidence="1" id="KW-0812">Transmembrane</keyword>
<dbReference type="EMBL" id="LRRQ01000035">
    <property type="protein sequence ID" value="OAM91221.1"/>
    <property type="molecule type" value="Genomic_DNA"/>
</dbReference>
<dbReference type="Pfam" id="PF06182">
    <property type="entry name" value="ABC2_membrane_6"/>
    <property type="match status" value="1"/>
</dbReference>